<dbReference type="Proteomes" id="UP001528823">
    <property type="component" value="Unassembled WGS sequence"/>
</dbReference>
<reference evidence="3 4" key="1">
    <citation type="submission" date="2022-11" db="EMBL/GenBank/DDBJ databases">
        <title>Spartinivicinus poritis sp. nov., isolated from scleractinian coral Porites lutea.</title>
        <authorList>
            <person name="Zhang G."/>
            <person name="Cai L."/>
            <person name="Wei Q."/>
        </authorList>
    </citation>
    <scope>NUCLEOTIDE SEQUENCE [LARGE SCALE GENOMIC DNA]</scope>
    <source>
        <strain evidence="3 4">A2-2</strain>
    </source>
</reference>
<evidence type="ECO:0000313" key="4">
    <source>
        <dbReference type="Proteomes" id="UP001528823"/>
    </source>
</evidence>
<dbReference type="EMBL" id="JAPMOU010000017">
    <property type="protein sequence ID" value="MDE1463116.1"/>
    <property type="molecule type" value="Genomic_DNA"/>
</dbReference>
<evidence type="ECO:0000256" key="1">
    <source>
        <dbReference type="ARBA" id="ARBA00004418"/>
    </source>
</evidence>
<dbReference type="PANTHER" id="PTHR43649:SF12">
    <property type="entry name" value="DIACETYLCHITOBIOSE BINDING PROTEIN DASA"/>
    <property type="match status" value="1"/>
</dbReference>
<dbReference type="CDD" id="cd13585">
    <property type="entry name" value="PBP2_TMBP_like"/>
    <property type="match status" value="1"/>
</dbReference>
<comment type="subcellular location">
    <subcellularLocation>
        <location evidence="1">Periplasm</location>
    </subcellularLocation>
</comment>
<sequence length="688" mass="77710">MKYLLKQLVLSNYSWLCAGLLFCQGGLSENIVRFAASEQEPYIGQNLLNNGYVAELVKEVYSLSGYQTDIKFYPLARAKELAKQGKVDGLLPFYHQKITSNVFELSNPFPGSSIGLIKKKSLQIGSFSDLKDRSWHKLVFTDKYKFGAVRGTEDILSNYSEAQTLKLDLVSSDIQNIDKLIANRIDFAVIDKYTAADLLINKRPHFIGKLEFMPPPLLQSNFYVAFSTKSENFKKNIKIFNKGLKVATGNGILTKIMLKHGLMSEAANDTSKQKLTIGTVNNNDMILMKGLSKHFEAMHPNITLEWRILDEDILRKRLMGDLAIADGQFDIMTIGTYETPIWAKRNWLTPLHSFPKEYDIDDIIENVKKSLSYQDIVYALPFYAESSVTYYRTDLLKKINIKMPLQPTYDEIKQIAAEIHNPTEQTYGICLRGKAGWGGNMALLSTMVNTYNGQWFNTKWMPTLDTAPWHEAVSMYKNLIINYGPPEPINNNFVENLSLFANGQCGIWIDATVAAGLLFNPKYSKVYDKFGIANAPVAKTSKGANWLWSWALAIPASSHKKEAAFKFITWATSKDYIKLAAQQEGWVSVPPGTRKSTYQHKDYLQAAPFATFVFNAIQSADPHEPTLTPSPYIGIQYVGIPEFPAIGHQISLKLVEVLKGRISIEQFLKESQDIAKQQMQHSGYILHE</sequence>
<protein>
    <submittedName>
        <fullName evidence="3">Extracellular solute-binding protein</fullName>
    </submittedName>
</protein>
<dbReference type="PANTHER" id="PTHR43649">
    <property type="entry name" value="ARABINOSE-BINDING PROTEIN-RELATED"/>
    <property type="match status" value="1"/>
</dbReference>
<dbReference type="Gene3D" id="3.40.190.10">
    <property type="entry name" value="Periplasmic binding protein-like II"/>
    <property type="match status" value="4"/>
</dbReference>
<accession>A0ABT5U9S3</accession>
<dbReference type="Pfam" id="PF01547">
    <property type="entry name" value="SBP_bac_1"/>
    <property type="match status" value="1"/>
</dbReference>
<keyword evidence="4" id="KW-1185">Reference proteome</keyword>
<name>A0ABT5U9S3_9GAMM</name>
<proteinExistence type="inferred from homology"/>
<evidence type="ECO:0000256" key="2">
    <source>
        <dbReference type="ARBA" id="ARBA00008520"/>
    </source>
</evidence>
<evidence type="ECO:0000313" key="3">
    <source>
        <dbReference type="EMBL" id="MDE1463116.1"/>
    </source>
</evidence>
<dbReference type="SUPFAM" id="SSF53850">
    <property type="entry name" value="Periplasmic binding protein-like II"/>
    <property type="match status" value="2"/>
</dbReference>
<gene>
    <name evidence="3" type="ORF">ORQ98_14200</name>
</gene>
<dbReference type="InterPro" id="IPR006059">
    <property type="entry name" value="SBP"/>
</dbReference>
<dbReference type="InterPro" id="IPR050490">
    <property type="entry name" value="Bact_solute-bd_prot1"/>
</dbReference>
<comment type="similarity">
    <text evidence="2">Belongs to the bacterial solute-binding protein 1 family.</text>
</comment>
<organism evidence="3 4">
    <name type="scientific">Spartinivicinus poritis</name>
    <dbReference type="NCBI Taxonomy" id="2994640"/>
    <lineage>
        <taxon>Bacteria</taxon>
        <taxon>Pseudomonadati</taxon>
        <taxon>Pseudomonadota</taxon>
        <taxon>Gammaproteobacteria</taxon>
        <taxon>Oceanospirillales</taxon>
        <taxon>Zooshikellaceae</taxon>
        <taxon>Spartinivicinus</taxon>
    </lineage>
</organism>
<comment type="caution">
    <text evidence="3">The sequence shown here is derived from an EMBL/GenBank/DDBJ whole genome shotgun (WGS) entry which is preliminary data.</text>
</comment>